<dbReference type="RefSeq" id="YP_009031047.1">
    <property type="nucleotide sequence ID" value="NC_024134.1"/>
</dbReference>
<accession>A0A023MH32</accession>
<evidence type="ECO:0000313" key="2">
    <source>
        <dbReference type="Proteomes" id="UP000026907"/>
    </source>
</evidence>
<protein>
    <submittedName>
        <fullName evidence="1">Uncharacterized protein</fullName>
    </submittedName>
</protein>
<reference evidence="1 2" key="1">
    <citation type="journal article" date="2014" name="Genome Announc.">
        <title>Complete Genome Sequences of Two Escherichia coli O157:H7 Phages Effective in Limiting Contamination of Food Products.</title>
        <authorList>
            <person name="Hong Y."/>
            <person name="Pan Y."/>
            <person name="Harman N.J."/>
            <person name="Ebner P.D."/>
        </authorList>
    </citation>
    <scope>NUCLEOTIDE SEQUENCE [LARGE SCALE GENOMIC DNA]</scope>
</reference>
<organism evidence="1 2">
    <name type="scientific">Escherichia phage FFH2</name>
    <dbReference type="NCBI Taxonomy" id="1446490"/>
    <lineage>
        <taxon>Viruses</taxon>
        <taxon>Duplodnaviria</taxon>
        <taxon>Heunggongvirae</taxon>
        <taxon>Uroviricota</taxon>
        <taxon>Caudoviricetes</taxon>
        <taxon>Vequintavirinae</taxon>
        <taxon>Vequintavirus</taxon>
        <taxon>Vequintavirus PDX</taxon>
        <taxon>Vequintavirus FFH2</taxon>
    </lineage>
</organism>
<dbReference type="GeneID" id="19486863"/>
<keyword evidence="2" id="KW-1185">Reference proteome</keyword>
<name>A0A023MH32_9CAUD</name>
<sequence>MKVRFIGETIPVHLRSPEDSADLASQKARGYDKKVISTDVELEATSLPDPAAFFNHYGYYFSNLMNIGELVFISGGEIVSKLGGDPDVFHETCPFAFVVGSDVEVIEEVR</sequence>
<dbReference type="EMBL" id="KJ190158">
    <property type="protein sequence ID" value="AHN83726.1"/>
    <property type="molecule type" value="Genomic_DNA"/>
</dbReference>
<dbReference type="Proteomes" id="UP000026907">
    <property type="component" value="Segment"/>
</dbReference>
<proteinExistence type="predicted"/>
<evidence type="ECO:0000313" key="1">
    <source>
        <dbReference type="EMBL" id="AHN83726.1"/>
    </source>
</evidence>
<dbReference type="KEGG" id="vg:19486863"/>